<accession>A0ABS7ML90</accession>
<comment type="caution">
    <text evidence="3">The sequence shown here is derived from an EMBL/GenBank/DDBJ whole genome shotgun (WGS) entry which is preliminary data.</text>
</comment>
<name>A0ABS7ML90_9ACTN</name>
<dbReference type="InterPro" id="IPR029039">
    <property type="entry name" value="Flavoprotein-like_sf"/>
</dbReference>
<evidence type="ECO:0000256" key="1">
    <source>
        <dbReference type="ARBA" id="ARBA00007121"/>
    </source>
</evidence>
<dbReference type="Pfam" id="PF19583">
    <property type="entry name" value="ODP"/>
    <property type="match status" value="1"/>
</dbReference>
<dbReference type="SUPFAM" id="SSF56281">
    <property type="entry name" value="Metallo-hydrolase/oxidoreductase"/>
    <property type="match status" value="1"/>
</dbReference>
<dbReference type="InterPro" id="IPR016440">
    <property type="entry name" value="Rubredoxin-O_OxRdtase"/>
</dbReference>
<dbReference type="PIRSF" id="PIRSF005243">
    <property type="entry name" value="ROO"/>
    <property type="match status" value="1"/>
</dbReference>
<dbReference type="SUPFAM" id="SSF52218">
    <property type="entry name" value="Flavoproteins"/>
    <property type="match status" value="1"/>
</dbReference>
<dbReference type="Pfam" id="PF00258">
    <property type="entry name" value="Flavodoxin_1"/>
    <property type="match status" value="1"/>
</dbReference>
<dbReference type="PROSITE" id="PS50902">
    <property type="entry name" value="FLAVODOXIN_LIKE"/>
    <property type="match status" value="1"/>
</dbReference>
<dbReference type="SMART" id="SM00849">
    <property type="entry name" value="Lactamase_B"/>
    <property type="match status" value="1"/>
</dbReference>
<reference evidence="3 4" key="1">
    <citation type="submission" date="2021-08" db="EMBL/GenBank/DDBJ databases">
        <title>Collinsella faecalis sp. nov. isolated from swine faeces.</title>
        <authorList>
            <person name="Oh B.S."/>
            <person name="Lee J.H."/>
        </authorList>
    </citation>
    <scope>NUCLEOTIDE SEQUENCE [LARGE SCALE GENOMIC DNA]</scope>
    <source>
        <strain evidence="3 4">AGMB00827</strain>
    </source>
</reference>
<dbReference type="Gene3D" id="3.60.15.10">
    <property type="entry name" value="Ribonuclease Z/Hydroxyacylglutathione hydrolase-like"/>
    <property type="match status" value="1"/>
</dbReference>
<dbReference type="InterPro" id="IPR036866">
    <property type="entry name" value="RibonucZ/Hydroxyglut_hydro"/>
</dbReference>
<dbReference type="PANTHER" id="PTHR43717:SF1">
    <property type="entry name" value="ANAEROBIC NITRIC OXIDE REDUCTASE FLAVORUBREDOXIN"/>
    <property type="match status" value="1"/>
</dbReference>
<organism evidence="3 4">
    <name type="scientific">Collinsella ureilytica</name>
    <dbReference type="NCBI Taxonomy" id="2869515"/>
    <lineage>
        <taxon>Bacteria</taxon>
        <taxon>Bacillati</taxon>
        <taxon>Actinomycetota</taxon>
        <taxon>Coriobacteriia</taxon>
        <taxon>Coriobacteriales</taxon>
        <taxon>Coriobacteriaceae</taxon>
        <taxon>Collinsella</taxon>
    </lineage>
</organism>
<keyword evidence="4" id="KW-1185">Reference proteome</keyword>
<dbReference type="Proteomes" id="UP000700908">
    <property type="component" value="Unassembled WGS sequence"/>
</dbReference>
<gene>
    <name evidence="3" type="ORF">K6V98_05680</name>
</gene>
<feature type="domain" description="Flavodoxin-like" evidence="2">
    <location>
        <begin position="249"/>
        <end position="389"/>
    </location>
</feature>
<dbReference type="EMBL" id="JAIMFO010000006">
    <property type="protein sequence ID" value="MBY4797841.1"/>
    <property type="molecule type" value="Genomic_DNA"/>
</dbReference>
<dbReference type="PANTHER" id="PTHR43717">
    <property type="entry name" value="ANAEROBIC NITRIC OXIDE REDUCTASE FLAVORUBREDOXIN"/>
    <property type="match status" value="1"/>
</dbReference>
<evidence type="ECO:0000259" key="2">
    <source>
        <dbReference type="PROSITE" id="PS50902"/>
    </source>
</evidence>
<dbReference type="RefSeq" id="WP_222199548.1">
    <property type="nucleotide sequence ID" value="NZ_JAIMFO010000006.1"/>
</dbReference>
<dbReference type="InterPro" id="IPR045761">
    <property type="entry name" value="ODP_dom"/>
</dbReference>
<dbReference type="InterPro" id="IPR001279">
    <property type="entry name" value="Metallo-B-lactamas"/>
</dbReference>
<comment type="similarity">
    <text evidence="1">In the N-terminal section; belongs to the zinc metallo-hydrolase group 3 family.</text>
</comment>
<sequence>MLNAIEIKPDIWWVGGIDWNERLFHGYSTERGITYNAYLILDEKITLIDTAKATFSDEFIQRISQVVDPSKIDVVIVNHVEMDHSGSLPLIKKIAPNATIYAGAPAGVNEIKAHFGIEVEGVKTGDTHSIGRRTLSFVQTPMVHWPDNMVTYVAEEKLLFSNDAFGQHFATTKRFDDEVDRCELFRQAKKYYANIVLPYGAQTQRALKQVAGLDIEMIAPSHGCIWRSFIPEILACYEAWSTYQTEEKAVIVFDSMWHSTEKMAREITDAFIAEDIPAVLLDVKASHISDIILEMMDARYVAVGSPTLNSNMLPTVAGFLTYMRGLSPNNSMRIGLAFGSYGWAPLGPKQVYTELENMKFQLPVPVITQQWIPSEEKLTELQVAVRTMIEESRQA</sequence>
<dbReference type="CDD" id="cd07709">
    <property type="entry name" value="flavodiiron_proteins_MBL-fold"/>
    <property type="match status" value="1"/>
</dbReference>
<evidence type="ECO:0000313" key="4">
    <source>
        <dbReference type="Proteomes" id="UP000700908"/>
    </source>
</evidence>
<dbReference type="Gene3D" id="3.40.50.360">
    <property type="match status" value="1"/>
</dbReference>
<evidence type="ECO:0000313" key="3">
    <source>
        <dbReference type="EMBL" id="MBY4797841.1"/>
    </source>
</evidence>
<proteinExistence type="inferred from homology"/>
<protein>
    <submittedName>
        <fullName evidence="3">FprA family A-type flavoprotein</fullName>
    </submittedName>
</protein>
<dbReference type="InterPro" id="IPR008254">
    <property type="entry name" value="Flavodoxin/NO_synth"/>
</dbReference>